<comment type="subcellular location">
    <subcellularLocation>
        <location evidence="1">Secreted</location>
    </subcellularLocation>
</comment>
<gene>
    <name evidence="5" type="ORF">ACHE_40834S</name>
</gene>
<feature type="chain" id="PRO_5031252814" description="Allergen Asp f 15" evidence="4">
    <location>
        <begin position="22"/>
        <end position="161"/>
    </location>
</feature>
<dbReference type="Proteomes" id="UP000637239">
    <property type="component" value="Chromosome 4"/>
</dbReference>
<keyword evidence="4" id="KW-0732">Signal</keyword>
<dbReference type="GO" id="GO:0005576">
    <property type="term" value="C:extracellular region"/>
    <property type="evidence" value="ECO:0007669"/>
    <property type="project" value="UniProtKB-SubCell"/>
</dbReference>
<dbReference type="KEGG" id="ache:ACHE_40834S"/>
<evidence type="ECO:0000256" key="4">
    <source>
        <dbReference type="SAM" id="SignalP"/>
    </source>
</evidence>
<comment type="similarity">
    <text evidence="2">Belongs to the cerato-platanin family.</text>
</comment>
<dbReference type="Gene3D" id="2.40.40.10">
    <property type="entry name" value="RlpA-like domain"/>
    <property type="match status" value="1"/>
</dbReference>
<evidence type="ECO:0000313" key="6">
    <source>
        <dbReference type="Proteomes" id="UP000637239"/>
    </source>
</evidence>
<proteinExistence type="inferred from homology"/>
<sequence>MKITMFSSLLTILAVSSTTLAMPVASASPQAAASQTISVSYDERYDKGASSLTTVSCSDGTNGLITQGYSTFESLPNFPLIGGAPTVEAWNSPNCGKCYQLHYQNGKVDKTINVLAVDSAVGAFNLGLQAMDQLTGGNAQQLGRVDATYTEVEASQCGITS</sequence>
<dbReference type="InterPro" id="IPR010829">
    <property type="entry name" value="Cerato-platanin"/>
</dbReference>
<protein>
    <recommendedName>
        <fullName evidence="7">Allergen Asp f 15</fullName>
    </recommendedName>
</protein>
<dbReference type="AlphaFoldDB" id="A0A7R7VP89"/>
<dbReference type="Pfam" id="PF07249">
    <property type="entry name" value="Cerato-platanin"/>
    <property type="match status" value="1"/>
</dbReference>
<reference evidence="5" key="1">
    <citation type="submission" date="2021-01" db="EMBL/GenBank/DDBJ databases">
        <authorList>
            <consortium name="Aspergillus chevalieri M1 genome sequencing consortium"/>
            <person name="Kazuki M."/>
            <person name="Futagami T."/>
        </authorList>
    </citation>
    <scope>NUCLEOTIDE SEQUENCE</scope>
    <source>
        <strain evidence="5">M1</strain>
    </source>
</reference>
<name>A0A7R7VP89_ASPCH</name>
<accession>A0A7R7VP89</accession>
<evidence type="ECO:0000256" key="3">
    <source>
        <dbReference type="ARBA" id="ARBA00022525"/>
    </source>
</evidence>
<dbReference type="GeneID" id="66982629"/>
<organism evidence="5 6">
    <name type="scientific">Aspergillus chevalieri</name>
    <name type="common">Eurotium chevalieri</name>
    <dbReference type="NCBI Taxonomy" id="182096"/>
    <lineage>
        <taxon>Eukaryota</taxon>
        <taxon>Fungi</taxon>
        <taxon>Dikarya</taxon>
        <taxon>Ascomycota</taxon>
        <taxon>Pezizomycotina</taxon>
        <taxon>Eurotiomycetes</taxon>
        <taxon>Eurotiomycetidae</taxon>
        <taxon>Eurotiales</taxon>
        <taxon>Aspergillaceae</taxon>
        <taxon>Aspergillus</taxon>
        <taxon>Aspergillus subgen. Aspergillus</taxon>
    </lineage>
</organism>
<dbReference type="InterPro" id="IPR036908">
    <property type="entry name" value="RlpA-like_sf"/>
</dbReference>
<dbReference type="CDD" id="cd22778">
    <property type="entry name" value="DPBB_CEPL-like"/>
    <property type="match status" value="1"/>
</dbReference>
<dbReference type="SUPFAM" id="SSF50685">
    <property type="entry name" value="Barwin-like endoglucanases"/>
    <property type="match status" value="1"/>
</dbReference>
<keyword evidence="3" id="KW-0964">Secreted</keyword>
<reference evidence="5" key="2">
    <citation type="submission" date="2021-02" db="EMBL/GenBank/DDBJ databases">
        <title>Aspergillus chevalieri M1 genome sequence.</title>
        <authorList>
            <person name="Kadooka C."/>
            <person name="Mori K."/>
            <person name="Futagami T."/>
        </authorList>
    </citation>
    <scope>NUCLEOTIDE SEQUENCE</scope>
    <source>
        <strain evidence="5">M1</strain>
    </source>
</reference>
<evidence type="ECO:0000256" key="2">
    <source>
        <dbReference type="ARBA" id="ARBA00010421"/>
    </source>
</evidence>
<keyword evidence="6" id="KW-1185">Reference proteome</keyword>
<feature type="signal peptide" evidence="4">
    <location>
        <begin position="1"/>
        <end position="21"/>
    </location>
</feature>
<evidence type="ECO:0008006" key="7">
    <source>
        <dbReference type="Google" id="ProtNLM"/>
    </source>
</evidence>
<dbReference type="RefSeq" id="XP_043136792.1">
    <property type="nucleotide sequence ID" value="XM_043279078.1"/>
</dbReference>
<evidence type="ECO:0000313" key="5">
    <source>
        <dbReference type="EMBL" id="BCR88270.1"/>
    </source>
</evidence>
<dbReference type="EMBL" id="AP024419">
    <property type="protein sequence ID" value="BCR88270.1"/>
    <property type="molecule type" value="Genomic_DNA"/>
</dbReference>
<evidence type="ECO:0000256" key="1">
    <source>
        <dbReference type="ARBA" id="ARBA00004613"/>
    </source>
</evidence>